<sequence length="109" mass="12046">MVSEDPAETVRLKTSLSRLAGPDEATVIERAAESVDDLDAAARFVETIGLGQLEAAVEATDDPELEARGRRTLTTYRRFRRAATELATDDHFHRGHGTDLRADGERPRQ</sequence>
<evidence type="ECO:0000313" key="3">
    <source>
        <dbReference type="Proteomes" id="UP000308037"/>
    </source>
</evidence>
<gene>
    <name evidence="2" type="ORF">DM868_04700</name>
</gene>
<comment type="caution">
    <text evidence="2">The sequence shown here is derived from an EMBL/GenBank/DDBJ whole genome shotgun (WGS) entry which is preliminary data.</text>
</comment>
<organism evidence="2 3">
    <name type="scientific">Natronomonas salsuginis</name>
    <dbReference type="NCBI Taxonomy" id="2217661"/>
    <lineage>
        <taxon>Archaea</taxon>
        <taxon>Methanobacteriati</taxon>
        <taxon>Methanobacteriota</taxon>
        <taxon>Stenosarchaea group</taxon>
        <taxon>Halobacteria</taxon>
        <taxon>Halobacteriales</taxon>
        <taxon>Natronomonadaceae</taxon>
        <taxon>Natronomonas</taxon>
    </lineage>
</organism>
<dbReference type="EMBL" id="QKNX01000001">
    <property type="protein sequence ID" value="TKR28367.1"/>
    <property type="molecule type" value="Genomic_DNA"/>
</dbReference>
<evidence type="ECO:0000256" key="1">
    <source>
        <dbReference type="SAM" id="MobiDB-lite"/>
    </source>
</evidence>
<dbReference type="InterPro" id="IPR058272">
    <property type="entry name" value="DUF7966"/>
</dbReference>
<dbReference type="RefSeq" id="WP_137275668.1">
    <property type="nucleotide sequence ID" value="NZ_QKNX01000001.1"/>
</dbReference>
<proteinExistence type="predicted"/>
<accession>A0A4U5JKS9</accession>
<dbReference type="AlphaFoldDB" id="A0A4U5JKS9"/>
<evidence type="ECO:0000313" key="2">
    <source>
        <dbReference type="EMBL" id="TKR28367.1"/>
    </source>
</evidence>
<dbReference type="OrthoDB" id="242682at2157"/>
<keyword evidence="3" id="KW-1185">Reference proteome</keyword>
<dbReference type="Proteomes" id="UP000308037">
    <property type="component" value="Unassembled WGS sequence"/>
</dbReference>
<protein>
    <submittedName>
        <fullName evidence="2">Uncharacterized protein</fullName>
    </submittedName>
</protein>
<feature type="region of interest" description="Disordered" evidence="1">
    <location>
        <begin position="88"/>
        <end position="109"/>
    </location>
</feature>
<reference evidence="2 3" key="1">
    <citation type="submission" date="2019-04" db="EMBL/GenBank/DDBJ databases">
        <title>Natronomonas sp. F20-122 a newhaloarchaeon isolated from a saline saltern of Isla Bacuta, Huelva, Spain.</title>
        <authorList>
            <person name="Duran-Viseras A."/>
            <person name="Sanchez-Porro C."/>
            <person name="Ventosa A."/>
        </authorList>
    </citation>
    <scope>NUCLEOTIDE SEQUENCE [LARGE SCALE GENOMIC DNA]</scope>
    <source>
        <strain evidence="2 3">F20-122</strain>
    </source>
</reference>
<name>A0A4U5JKS9_9EURY</name>
<dbReference type="Pfam" id="PF25920">
    <property type="entry name" value="DUF7966"/>
    <property type="match status" value="1"/>
</dbReference>